<dbReference type="SUPFAM" id="SSF47598">
    <property type="entry name" value="Ribbon-helix-helix"/>
    <property type="match status" value="1"/>
</dbReference>
<protein>
    <recommendedName>
        <fullName evidence="3">Toxin-antitoxin system HicB family antitoxin</fullName>
    </recommendedName>
</protein>
<keyword evidence="2" id="KW-1185">Reference proteome</keyword>
<dbReference type="CDD" id="cd21631">
    <property type="entry name" value="RHH_CopG_NikR-like"/>
    <property type="match status" value="1"/>
</dbReference>
<proteinExistence type="predicted"/>
<dbReference type="EMBL" id="BAABRV010000012">
    <property type="protein sequence ID" value="GAA5534928.1"/>
    <property type="molecule type" value="Genomic_DNA"/>
</dbReference>
<evidence type="ECO:0000313" key="1">
    <source>
        <dbReference type="EMBL" id="GAA5534928.1"/>
    </source>
</evidence>
<dbReference type="InterPro" id="IPR010985">
    <property type="entry name" value="Ribbon_hlx_hlx"/>
</dbReference>
<dbReference type="Pfam" id="PF05534">
    <property type="entry name" value="HicB"/>
    <property type="match status" value="1"/>
</dbReference>
<name>A0ABP9XJ46_9DEIO</name>
<sequence length="79" mass="8633">MTALSVRLPESLHAQLKQLARQEGVSINQLITLAVAEKVSALKTEDYFRERAAHADREAFLAILDKAPDGPPLPGDELP</sequence>
<comment type="caution">
    <text evidence="1">The sequence shown here is derived from an EMBL/GenBank/DDBJ whole genome shotgun (WGS) entry which is preliminary data.</text>
</comment>
<dbReference type="Proteomes" id="UP001404956">
    <property type="component" value="Unassembled WGS sequence"/>
</dbReference>
<dbReference type="InterPro" id="IPR008651">
    <property type="entry name" value="Uncharacterised_HicB"/>
</dbReference>
<accession>A0ABP9XJ46</accession>
<dbReference type="Gene3D" id="1.10.1220.10">
    <property type="entry name" value="Met repressor-like"/>
    <property type="match status" value="1"/>
</dbReference>
<reference evidence="1 2" key="1">
    <citation type="submission" date="2024-02" db="EMBL/GenBank/DDBJ databases">
        <title>Deinococcus aluminii NBRC 112889.</title>
        <authorList>
            <person name="Ichikawa N."/>
            <person name="Katano-Makiyama Y."/>
            <person name="Hidaka K."/>
        </authorList>
    </citation>
    <scope>NUCLEOTIDE SEQUENCE [LARGE SCALE GENOMIC DNA]</scope>
    <source>
        <strain evidence="1 2">NBRC 112889</strain>
    </source>
</reference>
<evidence type="ECO:0008006" key="3">
    <source>
        <dbReference type="Google" id="ProtNLM"/>
    </source>
</evidence>
<dbReference type="InterPro" id="IPR013321">
    <property type="entry name" value="Arc_rbn_hlx_hlx"/>
</dbReference>
<dbReference type="RefSeq" id="WP_345457302.1">
    <property type="nucleotide sequence ID" value="NZ_BAABRV010000012.1"/>
</dbReference>
<gene>
    <name evidence="1" type="ORF">Dalu01_03346</name>
</gene>
<organism evidence="1 2">
    <name type="scientific">Deinococcus aluminii</name>
    <dbReference type="NCBI Taxonomy" id="1656885"/>
    <lineage>
        <taxon>Bacteria</taxon>
        <taxon>Thermotogati</taxon>
        <taxon>Deinococcota</taxon>
        <taxon>Deinococci</taxon>
        <taxon>Deinococcales</taxon>
        <taxon>Deinococcaceae</taxon>
        <taxon>Deinococcus</taxon>
    </lineage>
</organism>
<evidence type="ECO:0000313" key="2">
    <source>
        <dbReference type="Proteomes" id="UP001404956"/>
    </source>
</evidence>